<feature type="compositionally biased region" description="Low complexity" evidence="16">
    <location>
        <begin position="1441"/>
        <end position="1452"/>
    </location>
</feature>
<feature type="domain" description="C2H2-type" evidence="17">
    <location>
        <begin position="334"/>
        <end position="362"/>
    </location>
</feature>
<feature type="region of interest" description="Disordered" evidence="16">
    <location>
        <begin position="378"/>
        <end position="409"/>
    </location>
</feature>
<accession>A0A8S9Y6E4</accession>
<feature type="domain" description="C2H2-type" evidence="17">
    <location>
        <begin position="209"/>
        <end position="237"/>
    </location>
</feature>
<evidence type="ECO:0000259" key="19">
    <source>
        <dbReference type="PROSITE" id="PS51132"/>
    </source>
</evidence>
<dbReference type="SMART" id="SM00284">
    <property type="entry name" value="OLF"/>
    <property type="match status" value="1"/>
</dbReference>
<name>A0A8S9Y6E4_APOLU</name>
<dbReference type="OrthoDB" id="10014897at2759"/>
<dbReference type="SMART" id="SM00408">
    <property type="entry name" value="IGc2"/>
    <property type="match status" value="2"/>
</dbReference>
<reference evidence="20" key="1">
    <citation type="journal article" date="2021" name="Mol. Ecol. Resour.">
        <title>Apolygus lucorum genome provides insights into omnivorousness and mesophyll feeding.</title>
        <authorList>
            <person name="Liu Y."/>
            <person name="Liu H."/>
            <person name="Wang H."/>
            <person name="Huang T."/>
            <person name="Liu B."/>
            <person name="Yang B."/>
            <person name="Yin L."/>
            <person name="Li B."/>
            <person name="Zhang Y."/>
            <person name="Zhang S."/>
            <person name="Jiang F."/>
            <person name="Zhang X."/>
            <person name="Ren Y."/>
            <person name="Wang B."/>
            <person name="Wang S."/>
            <person name="Lu Y."/>
            <person name="Wu K."/>
            <person name="Fan W."/>
            <person name="Wang G."/>
        </authorList>
    </citation>
    <scope>NUCLEOTIDE SEQUENCE</scope>
    <source>
        <strain evidence="20">12Hb</strain>
    </source>
</reference>
<evidence type="ECO:0000256" key="15">
    <source>
        <dbReference type="PROSITE-ProRule" id="PRU00446"/>
    </source>
</evidence>
<evidence type="ECO:0000313" key="20">
    <source>
        <dbReference type="EMBL" id="KAF6216857.1"/>
    </source>
</evidence>
<evidence type="ECO:0000256" key="4">
    <source>
        <dbReference type="ARBA" id="ARBA00022723"/>
    </source>
</evidence>
<keyword evidence="5" id="KW-0732">Signal</keyword>
<evidence type="ECO:0000256" key="13">
    <source>
        <dbReference type="ARBA" id="ARBA00023319"/>
    </source>
</evidence>
<proteinExistence type="predicted"/>
<feature type="region of interest" description="Disordered" evidence="16">
    <location>
        <begin position="685"/>
        <end position="711"/>
    </location>
</feature>
<feature type="compositionally biased region" description="Polar residues" evidence="16">
    <location>
        <begin position="397"/>
        <end position="409"/>
    </location>
</feature>
<evidence type="ECO:0000256" key="12">
    <source>
        <dbReference type="ARBA" id="ARBA00023242"/>
    </source>
</evidence>
<dbReference type="InterPro" id="IPR008160">
    <property type="entry name" value="Collagen"/>
</dbReference>
<feature type="compositionally biased region" description="Basic and acidic residues" evidence="16">
    <location>
        <begin position="1318"/>
        <end position="1335"/>
    </location>
</feature>
<dbReference type="InterPro" id="IPR003599">
    <property type="entry name" value="Ig_sub"/>
</dbReference>
<dbReference type="PANTHER" id="PTHR24376">
    <property type="entry name" value="ZINC FINGER PROTEIN"/>
    <property type="match status" value="1"/>
</dbReference>
<feature type="compositionally biased region" description="Polar residues" evidence="16">
    <location>
        <begin position="45"/>
        <end position="66"/>
    </location>
</feature>
<comment type="caution">
    <text evidence="20">The sequence shown here is derived from an EMBL/GenBank/DDBJ whole genome shotgun (WGS) entry which is preliminary data.</text>
</comment>
<feature type="domain" description="C2H2-type" evidence="17">
    <location>
        <begin position="172"/>
        <end position="199"/>
    </location>
</feature>
<feature type="region of interest" description="Disordered" evidence="16">
    <location>
        <begin position="1305"/>
        <end position="1452"/>
    </location>
</feature>
<dbReference type="EMBL" id="WIXP02000001">
    <property type="protein sequence ID" value="KAF6216857.1"/>
    <property type="molecule type" value="Genomic_DNA"/>
</dbReference>
<feature type="domain" description="Ig-like" evidence="18">
    <location>
        <begin position="1572"/>
        <end position="1664"/>
    </location>
</feature>
<evidence type="ECO:0000256" key="2">
    <source>
        <dbReference type="ARBA" id="ARBA00004236"/>
    </source>
</evidence>
<organism evidence="20 21">
    <name type="scientific">Apolygus lucorum</name>
    <name type="common">Small green plant bug</name>
    <name type="synonym">Lygocoris lucorum</name>
    <dbReference type="NCBI Taxonomy" id="248454"/>
    <lineage>
        <taxon>Eukaryota</taxon>
        <taxon>Metazoa</taxon>
        <taxon>Ecdysozoa</taxon>
        <taxon>Arthropoda</taxon>
        <taxon>Hexapoda</taxon>
        <taxon>Insecta</taxon>
        <taxon>Pterygota</taxon>
        <taxon>Neoptera</taxon>
        <taxon>Paraneoptera</taxon>
        <taxon>Hemiptera</taxon>
        <taxon>Heteroptera</taxon>
        <taxon>Panheteroptera</taxon>
        <taxon>Cimicomorpha</taxon>
        <taxon>Miridae</taxon>
        <taxon>Mirini</taxon>
        <taxon>Apolygus</taxon>
    </lineage>
</organism>
<gene>
    <name evidence="20" type="ORF">GE061_001207</name>
</gene>
<feature type="domain" description="C2H2-type" evidence="17">
    <location>
        <begin position="519"/>
        <end position="547"/>
    </location>
</feature>
<dbReference type="InterPro" id="IPR036179">
    <property type="entry name" value="Ig-like_dom_sf"/>
</dbReference>
<dbReference type="InterPro" id="IPR003598">
    <property type="entry name" value="Ig_sub2"/>
</dbReference>
<feature type="domain" description="C2H2-type" evidence="17">
    <location>
        <begin position="144"/>
        <end position="171"/>
    </location>
</feature>
<dbReference type="Gene3D" id="2.60.40.10">
    <property type="entry name" value="Immunoglobulins"/>
    <property type="match status" value="2"/>
</dbReference>
<dbReference type="GO" id="GO:0005634">
    <property type="term" value="C:nucleus"/>
    <property type="evidence" value="ECO:0007669"/>
    <property type="project" value="UniProtKB-SubCell"/>
</dbReference>
<feature type="domain" description="C2H2-type" evidence="17">
    <location>
        <begin position="88"/>
        <end position="115"/>
    </location>
</feature>
<keyword evidence="6" id="KW-0677">Repeat</keyword>
<evidence type="ECO:0000256" key="6">
    <source>
        <dbReference type="ARBA" id="ARBA00022737"/>
    </source>
</evidence>
<feature type="domain" description="C2H2-type" evidence="17">
    <location>
        <begin position="116"/>
        <end position="143"/>
    </location>
</feature>
<dbReference type="PROSITE" id="PS50157">
    <property type="entry name" value="ZINC_FINGER_C2H2_2"/>
    <property type="match status" value="12"/>
</dbReference>
<comment type="caution">
    <text evidence="15">Lacks conserved residue(s) required for the propagation of feature annotation.</text>
</comment>
<evidence type="ECO:0000313" key="21">
    <source>
        <dbReference type="Proteomes" id="UP000466442"/>
    </source>
</evidence>
<feature type="domain" description="C2H2-type" evidence="17">
    <location>
        <begin position="618"/>
        <end position="646"/>
    </location>
</feature>
<dbReference type="SMART" id="SM00355">
    <property type="entry name" value="ZnF_C2H2"/>
    <property type="match status" value="25"/>
</dbReference>
<feature type="domain" description="Ig-like" evidence="18">
    <location>
        <begin position="1474"/>
        <end position="1566"/>
    </location>
</feature>
<keyword evidence="21" id="KW-1185">Reference proteome</keyword>
<dbReference type="Gene3D" id="3.30.160.60">
    <property type="entry name" value="Classic Zinc Finger"/>
    <property type="match status" value="9"/>
</dbReference>
<dbReference type="FunFam" id="3.30.160.60:FF:000736">
    <property type="entry name" value="Zinc finger protein 423"/>
    <property type="match status" value="1"/>
</dbReference>
<dbReference type="SUPFAM" id="SSF48726">
    <property type="entry name" value="Immunoglobulin"/>
    <property type="match status" value="2"/>
</dbReference>
<dbReference type="GO" id="GO:0005886">
    <property type="term" value="C:plasma membrane"/>
    <property type="evidence" value="ECO:0007669"/>
    <property type="project" value="UniProtKB-SubCell"/>
</dbReference>
<evidence type="ECO:0000259" key="18">
    <source>
        <dbReference type="PROSITE" id="PS50835"/>
    </source>
</evidence>
<dbReference type="SUPFAM" id="SSF57184">
    <property type="entry name" value="Growth factor receptor domain"/>
    <property type="match status" value="1"/>
</dbReference>
<dbReference type="InterPro" id="IPR003112">
    <property type="entry name" value="Olfac-like_dom"/>
</dbReference>
<evidence type="ECO:0000256" key="3">
    <source>
        <dbReference type="ARBA" id="ARBA00022475"/>
    </source>
</evidence>
<dbReference type="InterPro" id="IPR013087">
    <property type="entry name" value="Znf_C2H2_type"/>
</dbReference>
<keyword evidence="9" id="KW-0472">Membrane</keyword>
<feature type="domain" description="C2H2-type" evidence="17">
    <location>
        <begin position="1030"/>
        <end position="1052"/>
    </location>
</feature>
<dbReference type="SMART" id="SM00409">
    <property type="entry name" value="IG"/>
    <property type="match status" value="2"/>
</dbReference>
<dbReference type="Proteomes" id="UP000466442">
    <property type="component" value="Linkage Group LG1"/>
</dbReference>
<evidence type="ECO:0000259" key="17">
    <source>
        <dbReference type="PROSITE" id="PS50157"/>
    </source>
</evidence>
<dbReference type="InterPro" id="IPR013783">
    <property type="entry name" value="Ig-like_fold"/>
</dbReference>
<feature type="domain" description="C2H2-type" evidence="17">
    <location>
        <begin position="299"/>
        <end position="327"/>
    </location>
</feature>
<evidence type="ECO:0000256" key="11">
    <source>
        <dbReference type="ARBA" id="ARBA00023180"/>
    </source>
</evidence>
<dbReference type="InterPro" id="IPR036236">
    <property type="entry name" value="Znf_C2H2_sf"/>
</dbReference>
<dbReference type="InterPro" id="IPR007110">
    <property type="entry name" value="Ig-like_dom"/>
</dbReference>
<keyword evidence="13" id="KW-0393">Immunoglobulin domain</keyword>
<dbReference type="Pfam" id="PF02191">
    <property type="entry name" value="OLF"/>
    <property type="match status" value="1"/>
</dbReference>
<keyword evidence="12" id="KW-0539">Nucleus</keyword>
<dbReference type="PANTHER" id="PTHR24376:SF235">
    <property type="entry name" value="C2H2-TYPE DOMAIN-CONTAINING PROTEIN"/>
    <property type="match status" value="1"/>
</dbReference>
<dbReference type="GO" id="GO:0000978">
    <property type="term" value="F:RNA polymerase II cis-regulatory region sequence-specific DNA binding"/>
    <property type="evidence" value="ECO:0007669"/>
    <property type="project" value="TreeGrafter"/>
</dbReference>
<dbReference type="InterPro" id="IPR009030">
    <property type="entry name" value="Growth_fac_rcpt_cys_sf"/>
</dbReference>
<evidence type="ECO:0000256" key="10">
    <source>
        <dbReference type="ARBA" id="ARBA00023157"/>
    </source>
</evidence>
<keyword evidence="11" id="KW-0325">Glycoprotein</keyword>
<feature type="domain" description="C2H2-type" evidence="17">
    <location>
        <begin position="491"/>
        <end position="519"/>
    </location>
</feature>
<dbReference type="PROSITE" id="PS51132">
    <property type="entry name" value="OLF"/>
    <property type="match status" value="1"/>
</dbReference>
<protein>
    <submittedName>
        <fullName evidence="20">Uncharacterized protein</fullName>
    </submittedName>
</protein>
<feature type="region of interest" description="Disordered" evidence="16">
    <location>
        <begin position="44"/>
        <end position="66"/>
    </location>
</feature>
<dbReference type="FunFam" id="3.30.160.60:FF:000446">
    <property type="entry name" value="Zinc finger protein"/>
    <property type="match status" value="1"/>
</dbReference>
<keyword evidence="8" id="KW-0862">Zinc</keyword>
<sequence>MGEAGGLLFKGHSSRLQLLIEKIQANKENHNVTEQDLKDALGTEGVSSWTGSEGQSSPPSSCATPNSATELADSELAFTVGVTEATPYACQFCDKAFPRLSYLKKHEQTHSDHLPFICEFCKRRFKHKRSKDRHLKLHTGDKRYKCSQCQAAFARSDHLKIHMKTHDNQKPFQCTVCNRGYNTAAALTSHMQNHKKSSEPDTSPSGSTFKCLECSEVFSKPELLTNHMMTEHQGNTSKRRASPSLTKLGCMYCTKDNFSSMEALQLHIQAMHGSILKGSHRYGFSKGLYLPNGLSSTGYACRLCTMVFPSSGTLQTHAAVAHGIQEQVSGVEEHQCPQCSLSFRSLNSFAEHFVLSHGAPPPGRNKSSSDQVLPTDLSVVRKDQNDKPPAVKKSRGSAHSTDSPRNSSQVVQYDHPGILLCNQCNAALPDFESFRSHLKSHLEESTYSPAPPPPSRLPQLNICSYCGAHLPSSDELTRHIGTHFLSTITEYGCQSCYQLFQKPEDLQKHLLETHAQKWYRCTLCKELFESQAAIQVHFAVKHCSETKQYRCAACPNAPSLHSELEFSLHVRAVHCTYSLSPNPPVVSSPRLHRCIFCNLTFSSDIEMQFHLAVHTKLFQCPMCSEAFHVEYFLEKHMQLCHPNQNSSVRHGSYEKKIHESEKPVNGFHPPPSTVATFNINGSTGADIKRPDIGSHHTNHSHSNNNNNINNNNNNINNNNSIGTCDICESGEFSSEAELNAHRKLVHHLKTSTLAKVSLHCAYCKESCKSRSELENHMKSYCQAAIGSSKHKCNICDELCLSAAILAEHKLTHCKVVHGSTCTHCKALITDEDSFISHSIQHSNLGTGNSQQLVLPNACVICRQTLTSEMETRLHAKFHLQMDVVKCSMCLQNYERAELADGICKSCHKRARPSSSMCMHCHIQFESASLLELHMAKIHKQSFKCSKCKEHFESERDFENHSSHVCSGDKVFKCRLCLLLLPGPTQLQSHLIEHTFAGCPNFTCYICSAVFTTAPGLQGHILEHGLSARPYDCSKCSQSFFFRAELENHSFMHIENAYQSSEKVGINRFTDPQSGPFNADSEEKDLGKSHEAARPSQNGLNLIKHTHAQLAGGTPNESNNTAKDNEEERCTLESSSGVDTSGIKVEAQHAEPKSDVSDHVDISEVYCWGALEMACDTQSKTECRCQSLDTLNLRLCYLYILIGSLVICQTAFYIYLYSYISRVEKLVADNLSTTGEMYRIKRETSELDNTVSKAGVEFINPNLREKIEEEDIKKNSTENWVWLTSYSRIPLLAIQGFCQASKEYCPEGKEGPQGPRGIQGDKGDRGSSGEKGERGSTGDPGPRGPIGPPGDTGPRGPKGDPGPIGGPGLDGRDGIPGEPGLDGIDGRNGADGIPGDPGYPGKDGIPGTPGTNGTDGIPGLMGPPGPAGAVGPKGSMGRMGRTGKPGTNGIPGTPGIQAWAITVNGSTTSELLIPPAIVGSESLFHSGPIVLKEGENVRMKCAATGHPRPVIQWRMMEKAAIGLGKWRETSVQGASFNITRVTRDHMGTYMCIASNGIPPPANQSFVLDVQFPPTIRVKNQFVTYRNNSDASLTCEVEAYPEAVKYWEKEDGRLVEPSEKYSFSTTEVDRYRAIMTLNVSNINFNDSGDYNCIAKSELDTTKGIITLVEYRPGAIYQGKGKVFGKDVPERVDIDDLCPAHIPCQECPDPKEFKCKTGFYSYELLGGEKLKATPLESNHTYPGLPNRTLECQVYAVGKPVFVKTSDSSYGSWMRDPLQKTDPEKYWVTRAEANTILYEYGNKTAFRNNTKSKNYTLEHPFTGNAHTVYNGSFFYNQANKPTIVKYELSSMRSQVLPIPFANINESNHLYQSDNNFMDISADDNGLWVIYGLPGSNNTAVLKLDAYALEIQYALNISVKHNKAGEMFIVCGVLYVVESVIHYRTNIRFAFDLYKLEPLLDVSVEFTNPFRKTTMLAYNHKNKELFTWDRGTQLTYPIRYNEIGYNLTKEDRGEPETNYLVSGYEVYD</sequence>
<keyword evidence="4" id="KW-0479">Metal-binding</keyword>
<keyword evidence="10" id="KW-1015">Disulfide bond</keyword>
<dbReference type="Pfam" id="PF00096">
    <property type="entry name" value="zf-C2H2"/>
    <property type="match status" value="4"/>
</dbReference>
<dbReference type="GO" id="GO:0008270">
    <property type="term" value="F:zinc ion binding"/>
    <property type="evidence" value="ECO:0007669"/>
    <property type="project" value="UniProtKB-KW"/>
</dbReference>
<feature type="domain" description="C2H2-type" evidence="17">
    <location>
        <begin position="942"/>
        <end position="970"/>
    </location>
</feature>
<keyword evidence="3" id="KW-1003">Cell membrane</keyword>
<evidence type="ECO:0000256" key="14">
    <source>
        <dbReference type="PROSITE-ProRule" id="PRU00042"/>
    </source>
</evidence>
<comment type="subcellular location">
    <subcellularLocation>
        <location evidence="2">Cell membrane</location>
    </subcellularLocation>
    <subcellularLocation>
        <location evidence="1">Nucleus</location>
    </subcellularLocation>
</comment>
<evidence type="ECO:0000256" key="1">
    <source>
        <dbReference type="ARBA" id="ARBA00004123"/>
    </source>
</evidence>
<dbReference type="Pfam" id="PF01391">
    <property type="entry name" value="Collagen"/>
    <property type="match status" value="2"/>
</dbReference>
<feature type="domain" description="Olfactomedin-like" evidence="19">
    <location>
        <begin position="1747"/>
        <end position="1997"/>
    </location>
</feature>
<keyword evidence="7 14" id="KW-0863">Zinc-finger</keyword>
<evidence type="ECO:0000256" key="9">
    <source>
        <dbReference type="ARBA" id="ARBA00023136"/>
    </source>
</evidence>
<feature type="region of interest" description="Disordered" evidence="16">
    <location>
        <begin position="1068"/>
        <end position="1141"/>
    </location>
</feature>
<dbReference type="FunFam" id="2.60.40.10:FF:000328">
    <property type="entry name" value="CLUMA_CG000981, isoform A"/>
    <property type="match status" value="1"/>
</dbReference>
<dbReference type="PROSITE" id="PS00028">
    <property type="entry name" value="ZINC_FINGER_C2H2_1"/>
    <property type="match status" value="15"/>
</dbReference>
<evidence type="ECO:0000256" key="16">
    <source>
        <dbReference type="SAM" id="MobiDB-lite"/>
    </source>
</evidence>
<feature type="compositionally biased region" description="Low complexity" evidence="16">
    <location>
        <begin position="700"/>
        <end position="711"/>
    </location>
</feature>
<evidence type="ECO:0000256" key="5">
    <source>
        <dbReference type="ARBA" id="ARBA00022729"/>
    </source>
</evidence>
<evidence type="ECO:0000256" key="7">
    <source>
        <dbReference type="ARBA" id="ARBA00022771"/>
    </source>
</evidence>
<dbReference type="GO" id="GO:0001228">
    <property type="term" value="F:DNA-binding transcription activator activity, RNA polymerase II-specific"/>
    <property type="evidence" value="ECO:0007669"/>
    <property type="project" value="TreeGrafter"/>
</dbReference>
<feature type="compositionally biased region" description="Basic and acidic residues" evidence="16">
    <location>
        <begin position="1083"/>
        <end position="1092"/>
    </location>
</feature>
<dbReference type="SUPFAM" id="SSF57667">
    <property type="entry name" value="beta-beta-alpha zinc fingers"/>
    <property type="match status" value="5"/>
</dbReference>
<dbReference type="Pfam" id="PF13927">
    <property type="entry name" value="Ig_3"/>
    <property type="match status" value="2"/>
</dbReference>
<dbReference type="PROSITE" id="PS50835">
    <property type="entry name" value="IG_LIKE"/>
    <property type="match status" value="2"/>
</dbReference>
<evidence type="ECO:0000256" key="8">
    <source>
        <dbReference type="ARBA" id="ARBA00022833"/>
    </source>
</evidence>